<gene>
    <name evidence="1" type="ORF">MTR67_006026</name>
</gene>
<organism evidence="1 2">
    <name type="scientific">Solanum verrucosum</name>
    <dbReference type="NCBI Taxonomy" id="315347"/>
    <lineage>
        <taxon>Eukaryota</taxon>
        <taxon>Viridiplantae</taxon>
        <taxon>Streptophyta</taxon>
        <taxon>Embryophyta</taxon>
        <taxon>Tracheophyta</taxon>
        <taxon>Spermatophyta</taxon>
        <taxon>Magnoliopsida</taxon>
        <taxon>eudicotyledons</taxon>
        <taxon>Gunneridae</taxon>
        <taxon>Pentapetalae</taxon>
        <taxon>asterids</taxon>
        <taxon>lamiids</taxon>
        <taxon>Solanales</taxon>
        <taxon>Solanaceae</taxon>
        <taxon>Solanoideae</taxon>
        <taxon>Solaneae</taxon>
        <taxon>Solanum</taxon>
    </lineage>
</organism>
<sequence>METDLEKLRLHSKCNVSWMAANEASLSKGIPRETSDFEREVNLAYSQEPIGSLSCLLVWTLRMCPSTMEGFQSGEASAIHSVASPMPS</sequence>
<dbReference type="Proteomes" id="UP001234989">
    <property type="component" value="Chromosome 1"/>
</dbReference>
<name>A0AAF0Q2C1_SOLVR</name>
<reference evidence="1" key="1">
    <citation type="submission" date="2023-08" db="EMBL/GenBank/DDBJ databases">
        <title>A de novo genome assembly of Solanum verrucosum Schlechtendal, a Mexican diploid species geographically isolated from the other diploid A-genome species in potato relatives.</title>
        <authorList>
            <person name="Hosaka K."/>
        </authorList>
    </citation>
    <scope>NUCLEOTIDE SEQUENCE</scope>
    <source>
        <tissue evidence="1">Young leaves</tissue>
    </source>
</reference>
<evidence type="ECO:0000313" key="2">
    <source>
        <dbReference type="Proteomes" id="UP001234989"/>
    </source>
</evidence>
<dbReference type="EMBL" id="CP133612">
    <property type="protein sequence ID" value="WMV12641.1"/>
    <property type="molecule type" value="Genomic_DNA"/>
</dbReference>
<proteinExistence type="predicted"/>
<protein>
    <submittedName>
        <fullName evidence="1">Uncharacterized protein</fullName>
    </submittedName>
</protein>
<accession>A0AAF0Q2C1</accession>
<dbReference type="AlphaFoldDB" id="A0AAF0Q2C1"/>
<evidence type="ECO:0000313" key="1">
    <source>
        <dbReference type="EMBL" id="WMV12641.1"/>
    </source>
</evidence>
<keyword evidence="2" id="KW-1185">Reference proteome</keyword>